<proteinExistence type="inferred from homology"/>
<feature type="domain" description="C3H1-type" evidence="8">
    <location>
        <begin position="131"/>
        <end position="159"/>
    </location>
</feature>
<dbReference type="InterPro" id="IPR036855">
    <property type="entry name" value="Znf_CCCH_sf"/>
</dbReference>
<evidence type="ECO:0000313" key="9">
    <source>
        <dbReference type="EMBL" id="VDK41238.1"/>
    </source>
</evidence>
<dbReference type="SUPFAM" id="SSF54928">
    <property type="entry name" value="RNA-binding domain, RBD"/>
    <property type="match status" value="1"/>
</dbReference>
<protein>
    <recommendedName>
        <fullName evidence="6">Essential MCU regulator, mitochondrial</fullName>
    </recommendedName>
    <alternativeName>
        <fullName evidence="6">Single-pass membrane protein with aspartate-rich tail 1, mitochondrial</fullName>
    </alternativeName>
</protein>
<dbReference type="PANTHER" id="PTHR12620">
    <property type="entry name" value="U2 SNRNP AUXILIARY FACTOR, SMALL SUBUNIT"/>
    <property type="match status" value="1"/>
</dbReference>
<dbReference type="InterPro" id="IPR009145">
    <property type="entry name" value="U2AF_small"/>
</dbReference>
<evidence type="ECO:0000313" key="10">
    <source>
        <dbReference type="Proteomes" id="UP000282613"/>
    </source>
</evidence>
<dbReference type="GO" id="GO:0036444">
    <property type="term" value="P:calcium import into the mitochondrion"/>
    <property type="evidence" value="ECO:0007669"/>
    <property type="project" value="UniProtKB-UniRule"/>
</dbReference>
<dbReference type="InterPro" id="IPR012677">
    <property type="entry name" value="Nucleotide-bd_a/b_plait_sf"/>
</dbReference>
<dbReference type="STRING" id="60517.A0A0R3WDP7"/>
<dbReference type="GO" id="GO:0003723">
    <property type="term" value="F:RNA binding"/>
    <property type="evidence" value="ECO:0007669"/>
    <property type="project" value="InterPro"/>
</dbReference>
<keyword evidence="1 5" id="KW-0479">Metal-binding</keyword>
<evidence type="ECO:0000256" key="1">
    <source>
        <dbReference type="ARBA" id="ARBA00022723"/>
    </source>
</evidence>
<dbReference type="InterPro" id="IPR035979">
    <property type="entry name" value="RBD_domain_sf"/>
</dbReference>
<comment type="function">
    <text evidence="6">Essential regulatory subunit of the mitochondrial calcium uniporter complex (uniplex), a complex that mediates calcium uptake into mitochondria.</text>
</comment>
<dbReference type="SUPFAM" id="SSF90229">
    <property type="entry name" value="CCCH zinc finger"/>
    <property type="match status" value="1"/>
</dbReference>
<keyword evidence="6" id="KW-0999">Mitochondrion inner membrane</keyword>
<evidence type="ECO:0000256" key="4">
    <source>
        <dbReference type="ARBA" id="ARBA00022833"/>
    </source>
</evidence>
<keyword evidence="3 5" id="KW-0863">Zinc-finger</keyword>
<keyword evidence="6" id="KW-0406">Ion transport</keyword>
<keyword evidence="6" id="KW-0109">Calcium transport</keyword>
<dbReference type="CDD" id="cd22249">
    <property type="entry name" value="UDM1_RNF168_RNF169-like"/>
    <property type="match status" value="1"/>
</dbReference>
<keyword evidence="6" id="KW-0106">Calcium</keyword>
<keyword evidence="6" id="KW-0496">Mitochondrion</keyword>
<dbReference type="GO" id="GO:1990246">
    <property type="term" value="C:uniplex complex"/>
    <property type="evidence" value="ECO:0007669"/>
    <property type="project" value="UniProtKB-UniRule"/>
</dbReference>
<dbReference type="GO" id="GO:0089701">
    <property type="term" value="C:U2AF complex"/>
    <property type="evidence" value="ECO:0007669"/>
    <property type="project" value="InterPro"/>
</dbReference>
<evidence type="ECO:0000256" key="6">
    <source>
        <dbReference type="RuleBase" id="RU369077"/>
    </source>
</evidence>
<keyword evidence="2" id="KW-0677">Repeat</keyword>
<dbReference type="Pfam" id="PF00642">
    <property type="entry name" value="zf-CCCH"/>
    <property type="match status" value="1"/>
</dbReference>
<keyword evidence="10" id="KW-1185">Reference proteome</keyword>
<dbReference type="Gene3D" id="3.30.70.330">
    <property type="match status" value="1"/>
</dbReference>
<dbReference type="PRINTS" id="PR01848">
    <property type="entry name" value="U2AUXFACTOR"/>
</dbReference>
<sequence>MFVQTESLHLFSEETTEEEAARVRAEEELEKQRHDEEERQWLERERIAKELFAQKKTLEEAEKRRKLLEETTEIQKEERAKAESQTNEKIQGELLQRLRDGVEEISDNLPPYHRPEPPLDHLFAPHFEPTLKTKELCGFFWKTGACIYGDRCSRFHPIPPIDSADLKVLQSSSCPPCLVLILENIPLVWPPDDPLEVDESQLQSDYEIFYEDVRPEIEVICGGISVLRCCRNASDHLRGNVYVQLAGDATMAIAAATRLNGRWYAGRQITARLAYLGGGWKAAVCEPHGRGAAISIQMIIEEKGGDLPRPTVTPGGDIDIDISGSLRGRPKVDRYGVWKSLGIAVPFIGLGGYISMKGAALLEEHDIFVIEDDD</sequence>
<feature type="compositionally biased region" description="Low complexity" evidence="7">
    <location>
        <begin position="1"/>
        <end position="10"/>
    </location>
</feature>
<evidence type="ECO:0000256" key="2">
    <source>
        <dbReference type="ARBA" id="ARBA00022737"/>
    </source>
</evidence>
<dbReference type="Pfam" id="PF10161">
    <property type="entry name" value="DDDD"/>
    <property type="match status" value="1"/>
</dbReference>
<evidence type="ECO:0000256" key="5">
    <source>
        <dbReference type="PROSITE-ProRule" id="PRU00723"/>
    </source>
</evidence>
<dbReference type="OrthoDB" id="75923at2759"/>
<comment type="subcellular location">
    <subcellularLocation>
        <location evidence="6">Mitochondrion inner membrane</location>
        <topology evidence="6">Single-pass membrane protein</topology>
    </subcellularLocation>
</comment>
<keyword evidence="6" id="KW-0472">Membrane</keyword>
<comment type="similarity">
    <text evidence="6">Belongs to the SMDT1/EMRE family.</text>
</comment>
<evidence type="ECO:0000256" key="7">
    <source>
        <dbReference type="SAM" id="MobiDB-lite"/>
    </source>
</evidence>
<evidence type="ECO:0000256" key="3">
    <source>
        <dbReference type="ARBA" id="ARBA00022771"/>
    </source>
</evidence>
<gene>
    <name evidence="9" type="ORF">TASK_LOCUS8899</name>
</gene>
<feature type="compositionally biased region" description="Basic and acidic residues" evidence="7">
    <location>
        <begin position="19"/>
        <end position="38"/>
    </location>
</feature>
<dbReference type="InterPro" id="IPR000571">
    <property type="entry name" value="Znf_CCCH"/>
</dbReference>
<name>A0A0R3WDP7_TAEAS</name>
<feature type="region of interest" description="Disordered" evidence="7">
    <location>
        <begin position="1"/>
        <end position="38"/>
    </location>
</feature>
<dbReference type="GO" id="GO:0051560">
    <property type="term" value="P:mitochondrial calcium ion homeostasis"/>
    <property type="evidence" value="ECO:0007669"/>
    <property type="project" value="UniProtKB-UniRule"/>
</dbReference>
<keyword evidence="4 5" id="KW-0862">Zinc</keyword>
<dbReference type="GO" id="GO:0008270">
    <property type="term" value="F:zinc ion binding"/>
    <property type="evidence" value="ECO:0007669"/>
    <property type="project" value="UniProtKB-KW"/>
</dbReference>
<dbReference type="SMART" id="SM00356">
    <property type="entry name" value="ZnF_C3H1"/>
    <property type="match status" value="1"/>
</dbReference>
<keyword evidence="6" id="KW-0809">Transit peptide</keyword>
<dbReference type="PROSITE" id="PS50103">
    <property type="entry name" value="ZF_C3H1"/>
    <property type="match status" value="1"/>
</dbReference>
<dbReference type="WBParaSite" id="TASK_0000889801-mRNA-1">
    <property type="protein sequence ID" value="TASK_0000889801-mRNA-1"/>
    <property type="gene ID" value="TASK_0000889801"/>
</dbReference>
<dbReference type="Proteomes" id="UP000282613">
    <property type="component" value="Unassembled WGS sequence"/>
</dbReference>
<keyword evidence="6" id="KW-0813">Transport</keyword>
<dbReference type="InterPro" id="IPR018782">
    <property type="entry name" value="MCU_reg"/>
</dbReference>
<reference evidence="11" key="1">
    <citation type="submission" date="2017-02" db="UniProtKB">
        <authorList>
            <consortium name="WormBaseParasite"/>
        </authorList>
    </citation>
    <scope>IDENTIFICATION</scope>
</reference>
<evidence type="ECO:0000313" key="11">
    <source>
        <dbReference type="WBParaSite" id="TASK_0000889801-mRNA-1"/>
    </source>
</evidence>
<organism evidence="11">
    <name type="scientific">Taenia asiatica</name>
    <name type="common">Asian tapeworm</name>
    <dbReference type="NCBI Taxonomy" id="60517"/>
    <lineage>
        <taxon>Eukaryota</taxon>
        <taxon>Metazoa</taxon>
        <taxon>Spiralia</taxon>
        <taxon>Lophotrochozoa</taxon>
        <taxon>Platyhelminthes</taxon>
        <taxon>Cestoda</taxon>
        <taxon>Eucestoda</taxon>
        <taxon>Cyclophyllidea</taxon>
        <taxon>Taeniidae</taxon>
        <taxon>Taenia</taxon>
    </lineage>
</organism>
<accession>A0A0R3WDP7</accession>
<comment type="subunit">
    <text evidence="6">Component of the uniplex complex. Interacts (via the transmembrane region) with MCU (via the first transmembrane region); the interaction is direct.</text>
</comment>
<evidence type="ECO:0000259" key="8">
    <source>
        <dbReference type="PROSITE" id="PS50103"/>
    </source>
</evidence>
<feature type="zinc finger region" description="C3H1-type" evidence="5">
    <location>
        <begin position="131"/>
        <end position="159"/>
    </location>
</feature>
<dbReference type="EMBL" id="UYRS01018923">
    <property type="protein sequence ID" value="VDK41238.1"/>
    <property type="molecule type" value="Genomic_DNA"/>
</dbReference>
<reference evidence="9 10" key="2">
    <citation type="submission" date="2018-11" db="EMBL/GenBank/DDBJ databases">
        <authorList>
            <consortium name="Pathogen Informatics"/>
        </authorList>
    </citation>
    <scope>NUCLEOTIDE SEQUENCE [LARGE SCALE GENOMIC DNA]</scope>
</reference>
<dbReference type="AlphaFoldDB" id="A0A0R3WDP7"/>
<dbReference type="GO" id="GO:0000398">
    <property type="term" value="P:mRNA splicing, via spliceosome"/>
    <property type="evidence" value="ECO:0007669"/>
    <property type="project" value="InterPro"/>
</dbReference>